<dbReference type="EMBL" id="JGZU01000003">
    <property type="protein sequence ID" value="KFJ08145.1"/>
    <property type="molecule type" value="Genomic_DNA"/>
</dbReference>
<protein>
    <submittedName>
        <fullName evidence="1">NAD-dependent epimerase/dehydratase</fullName>
    </submittedName>
</protein>
<proteinExistence type="predicted"/>
<dbReference type="RefSeq" id="WP_051264398.1">
    <property type="nucleotide sequence ID" value="NZ_JAXEUP010000068.1"/>
</dbReference>
<dbReference type="SUPFAM" id="SSF51735">
    <property type="entry name" value="NAD(P)-binding Rossmann-fold domains"/>
    <property type="match status" value="1"/>
</dbReference>
<dbReference type="STRING" id="356829.BITS_0470"/>
<dbReference type="InterPro" id="IPR016040">
    <property type="entry name" value="NAD(P)-bd_dom"/>
</dbReference>
<name>A0A087EK44_9BIFI</name>
<accession>A0A087EK44</accession>
<keyword evidence="2" id="KW-1185">Reference proteome</keyword>
<dbReference type="InterPro" id="IPR036291">
    <property type="entry name" value="NAD(P)-bd_dom_sf"/>
</dbReference>
<dbReference type="OrthoDB" id="5510591at2"/>
<evidence type="ECO:0000313" key="2">
    <source>
        <dbReference type="Proteomes" id="UP000029080"/>
    </source>
</evidence>
<dbReference type="eggNOG" id="COG0702">
    <property type="taxonomic scope" value="Bacteria"/>
</dbReference>
<sequence>MSIHQLAICGATGTIGREAVRSAVEHGLHVRVLTRREQSARQLFSQYADNIEIVTGDLTDLNDVMAFVQGADGVIMTHGAPYGDERGYKAIDFGAVANVVSALSGSDTKIALMTSIGTSHSDAPVLAYKRKGEEALRASGLPYFIVRPGWFERGASGNAQLMQGDRIEYGQASPSDVGDVLVEGLLDPAITAHTCEVFTQDTEESIAEQLAALHADA</sequence>
<reference evidence="1 2" key="1">
    <citation type="submission" date="2014-03" db="EMBL/GenBank/DDBJ databases">
        <title>Genomics of Bifidobacteria.</title>
        <authorList>
            <person name="Ventura M."/>
            <person name="Milani C."/>
            <person name="Lugli G.A."/>
        </authorList>
    </citation>
    <scope>NUCLEOTIDE SEQUENCE [LARGE SCALE GENOMIC DNA]</scope>
    <source>
        <strain evidence="1 2">JCM 13495</strain>
    </source>
</reference>
<organism evidence="1 2">
    <name type="scientific">Bifidobacterium tsurumiense</name>
    <dbReference type="NCBI Taxonomy" id="356829"/>
    <lineage>
        <taxon>Bacteria</taxon>
        <taxon>Bacillati</taxon>
        <taxon>Actinomycetota</taxon>
        <taxon>Actinomycetes</taxon>
        <taxon>Bifidobacteriales</taxon>
        <taxon>Bifidobacteriaceae</taxon>
        <taxon>Bifidobacterium</taxon>
    </lineage>
</organism>
<dbReference type="PANTHER" id="PTHR15020:SF50">
    <property type="entry name" value="UPF0659 PROTEIN YMR090W"/>
    <property type="match status" value="1"/>
</dbReference>
<comment type="caution">
    <text evidence="1">The sequence shown here is derived from an EMBL/GenBank/DDBJ whole genome shotgun (WGS) entry which is preliminary data.</text>
</comment>
<dbReference type="Pfam" id="PF13460">
    <property type="entry name" value="NAD_binding_10"/>
    <property type="match status" value="1"/>
</dbReference>
<dbReference type="PANTHER" id="PTHR15020">
    <property type="entry name" value="FLAVIN REDUCTASE-RELATED"/>
    <property type="match status" value="1"/>
</dbReference>
<dbReference type="Proteomes" id="UP000029080">
    <property type="component" value="Unassembled WGS sequence"/>
</dbReference>
<dbReference type="Gene3D" id="3.40.50.720">
    <property type="entry name" value="NAD(P)-binding Rossmann-like Domain"/>
    <property type="match status" value="1"/>
</dbReference>
<dbReference type="AlphaFoldDB" id="A0A087EK44"/>
<gene>
    <name evidence="1" type="ORF">BITS_0470</name>
</gene>
<evidence type="ECO:0000313" key="1">
    <source>
        <dbReference type="EMBL" id="KFJ08145.1"/>
    </source>
</evidence>